<dbReference type="InterPro" id="IPR029055">
    <property type="entry name" value="Ntn_hydrolases_N"/>
</dbReference>
<dbReference type="GO" id="GO:0017000">
    <property type="term" value="P:antibiotic biosynthetic process"/>
    <property type="evidence" value="ECO:0007669"/>
    <property type="project" value="InterPro"/>
</dbReference>
<keyword evidence="2" id="KW-0378">Hydrolase</keyword>
<dbReference type="InterPro" id="IPR023343">
    <property type="entry name" value="Penicillin_amidase_dom1"/>
</dbReference>
<dbReference type="OrthoDB" id="9759796at2"/>
<dbReference type="InterPro" id="IPR043146">
    <property type="entry name" value="Penicillin_amidase_N_B-knob"/>
</dbReference>
<dbReference type="RefSeq" id="WP_155600543.1">
    <property type="nucleotide sequence ID" value="NZ_RCNR01000033.1"/>
</dbReference>
<evidence type="ECO:0000256" key="3">
    <source>
        <dbReference type="ARBA" id="ARBA00023145"/>
    </source>
</evidence>
<dbReference type="InterPro" id="IPR002692">
    <property type="entry name" value="S45"/>
</dbReference>
<keyword evidence="8" id="KW-1185">Reference proteome</keyword>
<gene>
    <name evidence="7" type="ORF">D9O36_15110</name>
</gene>
<evidence type="ECO:0000256" key="2">
    <source>
        <dbReference type="ARBA" id="ARBA00022801"/>
    </source>
</evidence>
<keyword evidence="3" id="KW-0865">Zymogen</keyword>
<comment type="cofactor">
    <cofactor evidence="5">
        <name>Ca(2+)</name>
        <dbReference type="ChEBI" id="CHEBI:29108"/>
    </cofactor>
    <text evidence="5">Binds 1 Ca(2+) ion per dimer.</text>
</comment>
<sequence length="800" mass="90793">MGKFKRLGWGFLALVGVLAVIIGSFTYHLKPDYDGEKSLQGLSKEVQIYYDNYGIPHIYAENDADAFKALGYVHAQDRLWQMELLRRIGKGGLSEVFGKDLLGTDKFFIALGIDDYSSKTITNLNPSDAAVQLSQAYLDGVNEFVKEGPTPVEFYLTGIEKKPFELKDVYNTLGYMAFSFAMAHKTDPLLSKIKDKLGFEYLKDLAVHSDTTTLWIKNYPNTKNDSIRKSISEVMSSLEKLSIPLFEGSNGWAIAPEKTKNGKVIFANDPHIGYSQPSVWYEAHVSTPNYEKYGYHLAGVPYPILGHNRKLAYGMTMFENDDVDFYYEKKHPTDPRKYKDGDGWKDYEVISKTIKVKDSDDVQFSYKKTHRGPILNGIADQITGERPISMWWIFTKVENKLLNSLYSMSHAKGLDDFEQALEDLHAPGLGIVYGDADDNVAWWAAAKLYEIPDSVNTKFVYEEGKGLPVEKEYLDFSKNPHAINPPWHYVYSANNQPDSISGMLYPGYYLPENRGRRIEELLEGKDDWDKEAVGDMITDNTSPVNVEIVSQLLKKVNVEGLNDSDLQILDNLKVWKGDYPTESTAATVYHRWMYFILQNTFKDELGETLFEEILNTHFIKRTIAPIVGNEASIWWDNISTPETVESQFDIVTTSFKEAVEALEDQLGNDTAQWIWGRVHTLEHGHPIGQVEALKSFFNVGPFPINGTREVINNTYFPYTEGGFNKVSSGPSTRRVIDFSDVENSMSILPTGQSGNPFSTHYKDQAEMYVNGEFRKMMLNKEEILSKSKSQLTLKPMNGKE</sequence>
<keyword evidence="6" id="KW-1133">Transmembrane helix</keyword>
<organism evidence="7 8">
    <name type="scientific">Zobellia amurskyensis</name>
    <dbReference type="NCBI Taxonomy" id="248905"/>
    <lineage>
        <taxon>Bacteria</taxon>
        <taxon>Pseudomonadati</taxon>
        <taxon>Bacteroidota</taxon>
        <taxon>Flavobacteriia</taxon>
        <taxon>Flavobacteriales</taxon>
        <taxon>Flavobacteriaceae</taxon>
        <taxon>Zobellia</taxon>
    </lineage>
</organism>
<feature type="transmembrane region" description="Helical" evidence="6">
    <location>
        <begin position="7"/>
        <end position="29"/>
    </location>
</feature>
<evidence type="ECO:0000256" key="4">
    <source>
        <dbReference type="PIRSR" id="PIRSR001227-1"/>
    </source>
</evidence>
<evidence type="ECO:0000256" key="5">
    <source>
        <dbReference type="PIRSR" id="PIRSR001227-2"/>
    </source>
</evidence>
<dbReference type="Gene3D" id="1.10.439.10">
    <property type="entry name" value="Penicillin Amidohydrolase, domain 1"/>
    <property type="match status" value="1"/>
</dbReference>
<feature type="active site" description="Nucleophile" evidence="4">
    <location>
        <position position="249"/>
    </location>
</feature>
<dbReference type="PANTHER" id="PTHR34218:SF5">
    <property type="entry name" value="PENICILLIN ACYLASE FAMILY PROTEIN"/>
    <property type="match status" value="1"/>
</dbReference>
<dbReference type="Gene3D" id="2.30.120.10">
    <property type="match status" value="1"/>
</dbReference>
<comment type="caution">
    <text evidence="7">The sequence shown here is derived from an EMBL/GenBank/DDBJ whole genome shotgun (WGS) entry which is preliminary data.</text>
</comment>
<dbReference type="SUPFAM" id="SSF56235">
    <property type="entry name" value="N-terminal nucleophile aminohydrolases (Ntn hydrolases)"/>
    <property type="match status" value="1"/>
</dbReference>
<accession>A0A7X2ZVI3</accession>
<dbReference type="Proteomes" id="UP000540519">
    <property type="component" value="Unassembled WGS sequence"/>
</dbReference>
<reference evidence="7 8" key="1">
    <citation type="journal article" date="2019" name="Mar. Drugs">
        <title>Comparative Genomics and CAZyme Genome Repertoires of Marine Zobellia amurskyensis KMM 3526(T) and Zobellia laminariae KMM 3676(T).</title>
        <authorList>
            <person name="Chernysheva N."/>
            <person name="Bystritskaya E."/>
            <person name="Stenkova A."/>
            <person name="Golovkin I."/>
            <person name="Nedashkovskaya O."/>
            <person name="Isaeva M."/>
        </authorList>
    </citation>
    <scope>NUCLEOTIDE SEQUENCE [LARGE SCALE GENOMIC DNA]</scope>
    <source>
        <strain evidence="7 8">KMM 3526</strain>
    </source>
</reference>
<evidence type="ECO:0000313" key="8">
    <source>
        <dbReference type="Proteomes" id="UP000540519"/>
    </source>
</evidence>
<proteinExistence type="inferred from homology"/>
<dbReference type="GO" id="GO:0046872">
    <property type="term" value="F:metal ion binding"/>
    <property type="evidence" value="ECO:0007669"/>
    <property type="project" value="UniProtKB-KW"/>
</dbReference>
<feature type="binding site" evidence="5">
    <location>
        <position position="323"/>
    </location>
    <ligand>
        <name>Ca(2+)</name>
        <dbReference type="ChEBI" id="CHEBI:29108"/>
    </ligand>
</feature>
<dbReference type="Pfam" id="PF01804">
    <property type="entry name" value="Penicil_amidase"/>
    <property type="match status" value="1"/>
</dbReference>
<feature type="binding site" evidence="5">
    <location>
        <position position="324"/>
    </location>
    <ligand>
        <name>Ca(2+)</name>
        <dbReference type="ChEBI" id="CHEBI:29108"/>
    </ligand>
</feature>
<dbReference type="GO" id="GO:0016811">
    <property type="term" value="F:hydrolase activity, acting on carbon-nitrogen (but not peptide) bonds, in linear amides"/>
    <property type="evidence" value="ECO:0007669"/>
    <property type="project" value="InterPro"/>
</dbReference>
<comment type="similarity">
    <text evidence="1">Belongs to the peptidase S45 family.</text>
</comment>
<keyword evidence="5" id="KW-0479">Metal-binding</keyword>
<dbReference type="InterPro" id="IPR014395">
    <property type="entry name" value="Pen/GL7ACA/AHL_acylase"/>
</dbReference>
<evidence type="ECO:0000256" key="6">
    <source>
        <dbReference type="SAM" id="Phobius"/>
    </source>
</evidence>
<dbReference type="Gene3D" id="1.10.1400.10">
    <property type="match status" value="1"/>
</dbReference>
<dbReference type="PIRSF" id="PIRSF001227">
    <property type="entry name" value="Pen_acylase"/>
    <property type="match status" value="1"/>
</dbReference>
<feature type="binding site" evidence="5">
    <location>
        <position position="321"/>
    </location>
    <ligand>
        <name>Ca(2+)</name>
        <dbReference type="ChEBI" id="CHEBI:29108"/>
    </ligand>
</feature>
<dbReference type="EMBL" id="RCNR01000033">
    <property type="protein sequence ID" value="MUH37180.1"/>
    <property type="molecule type" value="Genomic_DNA"/>
</dbReference>
<name>A0A7X2ZVI3_9FLAO</name>
<dbReference type="CDD" id="cd03747">
    <property type="entry name" value="Ntn_PGA_like"/>
    <property type="match status" value="1"/>
</dbReference>
<keyword evidence="5" id="KW-0106">Calcium</keyword>
<dbReference type="InterPro" id="IPR043147">
    <property type="entry name" value="Penicillin_amidase_A-knob"/>
</dbReference>
<dbReference type="AlphaFoldDB" id="A0A7X2ZVI3"/>
<keyword evidence="6" id="KW-0472">Membrane</keyword>
<keyword evidence="6" id="KW-0812">Transmembrane</keyword>
<evidence type="ECO:0000313" key="7">
    <source>
        <dbReference type="EMBL" id="MUH37180.1"/>
    </source>
</evidence>
<evidence type="ECO:0000256" key="1">
    <source>
        <dbReference type="ARBA" id="ARBA00006586"/>
    </source>
</evidence>
<dbReference type="PANTHER" id="PTHR34218">
    <property type="entry name" value="PEPTIDASE S45 PENICILLIN AMIDASE"/>
    <property type="match status" value="1"/>
</dbReference>
<dbReference type="Gene3D" id="3.60.20.10">
    <property type="entry name" value="Glutamine Phosphoribosylpyrophosphate, subunit 1, domain 1"/>
    <property type="match status" value="1"/>
</dbReference>
<protein>
    <submittedName>
        <fullName evidence="7">Penicillin acylase family protein</fullName>
    </submittedName>
</protein>